<comment type="catalytic activity">
    <reaction evidence="14">
        <text>uridine + ATP = UMP + ADP + H(+)</text>
        <dbReference type="Rhea" id="RHEA:16825"/>
        <dbReference type="ChEBI" id="CHEBI:15378"/>
        <dbReference type="ChEBI" id="CHEBI:16704"/>
        <dbReference type="ChEBI" id="CHEBI:30616"/>
        <dbReference type="ChEBI" id="CHEBI:57865"/>
        <dbReference type="ChEBI" id="CHEBI:456216"/>
        <dbReference type="EC" id="2.7.1.48"/>
    </reaction>
</comment>
<evidence type="ECO:0000313" key="19">
    <source>
        <dbReference type="Proteomes" id="UP001432027"/>
    </source>
</evidence>
<keyword evidence="6" id="KW-0808">Transferase</keyword>
<dbReference type="NCBIfam" id="NF002172">
    <property type="entry name" value="PRK01018.1"/>
    <property type="match status" value="1"/>
</dbReference>
<dbReference type="PROSITE" id="PS00709">
    <property type="entry name" value="RIBOSOMAL_L30E_1"/>
    <property type="match status" value="1"/>
</dbReference>
<keyword evidence="8" id="KW-0418">Kinase</keyword>
<evidence type="ECO:0000259" key="16">
    <source>
        <dbReference type="Pfam" id="PF00485"/>
    </source>
</evidence>
<comment type="caution">
    <text evidence="18">The sequence shown here is derived from an EMBL/GenBank/DDBJ whole genome shotgun (WGS) entry which is preliminary data.</text>
</comment>
<dbReference type="InterPro" id="IPR006083">
    <property type="entry name" value="PRK/URK"/>
</dbReference>
<evidence type="ECO:0000256" key="11">
    <source>
        <dbReference type="ARBA" id="ARBA00035231"/>
    </source>
</evidence>
<dbReference type="NCBIfam" id="NF004018">
    <property type="entry name" value="PRK05480.1"/>
    <property type="match status" value="1"/>
</dbReference>
<dbReference type="InterPro" id="IPR029064">
    <property type="entry name" value="Ribosomal_eL30-like_sf"/>
</dbReference>
<accession>A0AAV5UD20</accession>
<gene>
    <name evidence="18" type="ORF">PENTCL1PPCAC_26936</name>
</gene>
<feature type="region of interest" description="Disordered" evidence="15">
    <location>
        <begin position="322"/>
        <end position="345"/>
    </location>
</feature>
<dbReference type="CDD" id="cd02023">
    <property type="entry name" value="UMPK"/>
    <property type="match status" value="1"/>
</dbReference>
<dbReference type="GO" id="GO:0003723">
    <property type="term" value="F:RNA binding"/>
    <property type="evidence" value="ECO:0007669"/>
    <property type="project" value="InterPro"/>
</dbReference>
<dbReference type="Proteomes" id="UP001432027">
    <property type="component" value="Unassembled WGS sequence"/>
</dbReference>
<evidence type="ECO:0000256" key="12">
    <source>
        <dbReference type="ARBA" id="ARBA00035336"/>
    </source>
</evidence>
<evidence type="ECO:0000256" key="1">
    <source>
        <dbReference type="ARBA" id="ARBA00004690"/>
    </source>
</evidence>
<evidence type="ECO:0000256" key="10">
    <source>
        <dbReference type="ARBA" id="ARBA00023274"/>
    </source>
</evidence>
<dbReference type="EMBL" id="BTSX01000006">
    <property type="protein sequence ID" value="GMT04762.1"/>
    <property type="molecule type" value="Genomic_DNA"/>
</dbReference>
<dbReference type="Gene3D" id="3.40.50.300">
    <property type="entry name" value="P-loop containing nucleotide triphosphate hydrolases"/>
    <property type="match status" value="1"/>
</dbReference>
<dbReference type="InterPro" id="IPR022991">
    <property type="entry name" value="Ribosomal_eL30_CS"/>
</dbReference>
<feature type="domain" description="Phosphoribulokinase/uridine kinase" evidence="16">
    <location>
        <begin position="117"/>
        <end position="308"/>
    </location>
</feature>
<comment type="similarity">
    <text evidence="3">Belongs to the uridine kinase family.</text>
</comment>
<comment type="pathway">
    <text evidence="2">Pyrimidine metabolism; CTP biosynthesis via salvage pathway; CTP from cytidine: step 1/3.</text>
</comment>
<evidence type="ECO:0000256" key="6">
    <source>
        <dbReference type="ARBA" id="ARBA00022679"/>
    </source>
</evidence>
<evidence type="ECO:0000256" key="5">
    <source>
        <dbReference type="ARBA" id="ARBA00012137"/>
    </source>
</evidence>
<dbReference type="GO" id="GO:0022625">
    <property type="term" value="C:cytosolic large ribosomal subunit"/>
    <property type="evidence" value="ECO:0007669"/>
    <property type="project" value="InterPro"/>
</dbReference>
<dbReference type="InterPro" id="IPR039109">
    <property type="entry name" value="Ribosomal_eL30-like"/>
</dbReference>
<dbReference type="SUPFAM" id="SSF52540">
    <property type="entry name" value="P-loop containing nucleoside triphosphate hydrolases"/>
    <property type="match status" value="1"/>
</dbReference>
<comment type="catalytic activity">
    <reaction evidence="13">
        <text>cytidine + ATP = CMP + ADP + H(+)</text>
        <dbReference type="Rhea" id="RHEA:24674"/>
        <dbReference type="ChEBI" id="CHEBI:15378"/>
        <dbReference type="ChEBI" id="CHEBI:17562"/>
        <dbReference type="ChEBI" id="CHEBI:30616"/>
        <dbReference type="ChEBI" id="CHEBI:60377"/>
        <dbReference type="ChEBI" id="CHEBI:456216"/>
        <dbReference type="EC" id="2.7.1.48"/>
    </reaction>
</comment>
<dbReference type="FunFam" id="3.30.1330.30:FF:000001">
    <property type="entry name" value="60S ribosomal protein L30"/>
    <property type="match status" value="1"/>
</dbReference>
<dbReference type="EC" id="2.7.1.48" evidence="5"/>
<feature type="domain" description="Ribosomal protein eL8/eL30/eS12/Gadd45" evidence="17">
    <location>
        <begin position="13"/>
        <end position="105"/>
    </location>
</feature>
<dbReference type="Pfam" id="PF01248">
    <property type="entry name" value="Ribosomal_L7Ae"/>
    <property type="match status" value="1"/>
</dbReference>
<comment type="pathway">
    <text evidence="1">Pyrimidine metabolism; UMP biosynthesis via salvage pathway; UMP from uridine: step 1/1.</text>
</comment>
<dbReference type="InterPro" id="IPR004038">
    <property type="entry name" value="Ribosomal_eL8/eL30/eS12/Gad45"/>
</dbReference>
<evidence type="ECO:0000313" key="18">
    <source>
        <dbReference type="EMBL" id="GMT04762.1"/>
    </source>
</evidence>
<evidence type="ECO:0000256" key="14">
    <source>
        <dbReference type="ARBA" id="ARBA00048909"/>
    </source>
</evidence>
<keyword evidence="19" id="KW-1185">Reference proteome</keyword>
<dbReference type="Pfam" id="PF00485">
    <property type="entry name" value="PRK"/>
    <property type="match status" value="1"/>
</dbReference>
<dbReference type="PROSITE" id="PS00993">
    <property type="entry name" value="RIBOSOMAL_L30E_2"/>
    <property type="match status" value="1"/>
</dbReference>
<evidence type="ECO:0000256" key="4">
    <source>
        <dbReference type="ARBA" id="ARBA00007326"/>
    </source>
</evidence>
<keyword evidence="7" id="KW-0547">Nucleotide-binding</keyword>
<comment type="similarity">
    <text evidence="4">Belongs to the eukaryotic ribosomal protein eL30 family.</text>
</comment>
<dbReference type="InterPro" id="IPR000231">
    <property type="entry name" value="Ribosomal_eL30"/>
</dbReference>
<sequence>MVAVKKQKKSAENINSRLAMVMKSGKYCLGYKQTLKSLRSGKAKLVIIASNTPALRKSEIEYYAMLAKTGVHHYNGNNIELGTACGKLFRVCTLAVTDPGDSDIMARDPIRRKQPFIIGVAGGTASGKSLVTAKIFERLAATSNSKQVVTLSVESFYRDLSDDEKKKVISGDYDFDHPGAFKFSALADAIQSLQRGDPVKVGEYDFVNHCKKGDTIIEPADVIIVEGILVFYDERVRKLMDMKLFVDADADIRLARRVERDTVERMRDLNHVLKQYIGKVKPAFEEFCLPTKKYADVIIPRGGENDVAIDLLVQHIQELVRTPRGSPETSVISESPRPANRPRPH</sequence>
<dbReference type="FunFam" id="3.40.50.300:FF:000339">
    <property type="entry name" value="Uridine kinase"/>
    <property type="match status" value="1"/>
</dbReference>
<keyword evidence="10" id="KW-0687">Ribonucleoprotein</keyword>
<dbReference type="GO" id="GO:0008655">
    <property type="term" value="P:pyrimidine-containing compound salvage"/>
    <property type="evidence" value="ECO:0007669"/>
    <property type="project" value="UniProtKB-ARBA"/>
</dbReference>
<evidence type="ECO:0000256" key="3">
    <source>
        <dbReference type="ARBA" id="ARBA00005408"/>
    </source>
</evidence>
<dbReference type="InterPro" id="IPR027417">
    <property type="entry name" value="P-loop_NTPase"/>
</dbReference>
<dbReference type="GO" id="GO:0004849">
    <property type="term" value="F:uridine kinase activity"/>
    <property type="evidence" value="ECO:0007669"/>
    <property type="project" value="UniProtKB-EC"/>
</dbReference>
<proteinExistence type="inferred from homology"/>
<dbReference type="Gene3D" id="3.30.1330.30">
    <property type="match status" value="1"/>
</dbReference>
<protein>
    <recommendedName>
        <fullName evidence="11">Large ribosomal subunit protein eL30</fullName>
        <ecNumber evidence="5">2.7.1.48</ecNumber>
    </recommendedName>
    <alternativeName>
        <fullName evidence="12">60S ribosomal protein L30</fullName>
    </alternativeName>
</protein>
<dbReference type="SUPFAM" id="SSF55315">
    <property type="entry name" value="L30e-like"/>
    <property type="match status" value="1"/>
</dbReference>
<evidence type="ECO:0000256" key="13">
    <source>
        <dbReference type="ARBA" id="ARBA00047436"/>
    </source>
</evidence>
<dbReference type="GO" id="GO:0003735">
    <property type="term" value="F:structural constituent of ribosome"/>
    <property type="evidence" value="ECO:0007669"/>
    <property type="project" value="InterPro"/>
</dbReference>
<dbReference type="PANTHER" id="PTHR11449">
    <property type="entry name" value="RIBOSOMAL PROTEIN L30"/>
    <property type="match status" value="1"/>
</dbReference>
<evidence type="ECO:0000256" key="9">
    <source>
        <dbReference type="ARBA" id="ARBA00022980"/>
    </source>
</evidence>
<evidence type="ECO:0000259" key="17">
    <source>
        <dbReference type="Pfam" id="PF01248"/>
    </source>
</evidence>
<evidence type="ECO:0000256" key="8">
    <source>
        <dbReference type="ARBA" id="ARBA00022777"/>
    </source>
</evidence>
<dbReference type="GO" id="GO:0005524">
    <property type="term" value="F:ATP binding"/>
    <property type="evidence" value="ECO:0007669"/>
    <property type="project" value="InterPro"/>
</dbReference>
<keyword evidence="9" id="KW-0689">Ribosomal protein</keyword>
<evidence type="ECO:0000256" key="15">
    <source>
        <dbReference type="SAM" id="MobiDB-lite"/>
    </source>
</evidence>
<dbReference type="HAMAP" id="MF_00481">
    <property type="entry name" value="Ribosomal_eL30"/>
    <property type="match status" value="1"/>
</dbReference>
<reference evidence="18" key="1">
    <citation type="submission" date="2023-10" db="EMBL/GenBank/DDBJ databases">
        <title>Genome assembly of Pristionchus species.</title>
        <authorList>
            <person name="Yoshida K."/>
            <person name="Sommer R.J."/>
        </authorList>
    </citation>
    <scope>NUCLEOTIDE SEQUENCE</scope>
    <source>
        <strain evidence="18">RS0144</strain>
    </source>
</reference>
<dbReference type="PRINTS" id="PR00988">
    <property type="entry name" value="URIDINKINASE"/>
</dbReference>
<dbReference type="InterPro" id="IPR000764">
    <property type="entry name" value="Uridine_kinase-like"/>
</dbReference>
<dbReference type="AlphaFoldDB" id="A0AAV5UD20"/>
<evidence type="ECO:0000256" key="7">
    <source>
        <dbReference type="ARBA" id="ARBA00022741"/>
    </source>
</evidence>
<name>A0AAV5UD20_9BILA</name>
<organism evidence="18 19">
    <name type="scientific">Pristionchus entomophagus</name>
    <dbReference type="NCBI Taxonomy" id="358040"/>
    <lineage>
        <taxon>Eukaryota</taxon>
        <taxon>Metazoa</taxon>
        <taxon>Ecdysozoa</taxon>
        <taxon>Nematoda</taxon>
        <taxon>Chromadorea</taxon>
        <taxon>Rhabditida</taxon>
        <taxon>Rhabditina</taxon>
        <taxon>Diplogasteromorpha</taxon>
        <taxon>Diplogasteroidea</taxon>
        <taxon>Neodiplogasteridae</taxon>
        <taxon>Pristionchus</taxon>
    </lineage>
</organism>
<evidence type="ECO:0000256" key="2">
    <source>
        <dbReference type="ARBA" id="ARBA00004784"/>
    </source>
</evidence>